<reference evidence="2" key="1">
    <citation type="journal article" date="2021" name="IMA Fungus">
        <title>Genomic characterization of three marine fungi, including Emericellopsis atlantica sp. nov. with signatures of a generalist lifestyle and marine biomass degradation.</title>
        <authorList>
            <person name="Hagestad O.C."/>
            <person name="Hou L."/>
            <person name="Andersen J.H."/>
            <person name="Hansen E.H."/>
            <person name="Altermark B."/>
            <person name="Li C."/>
            <person name="Kuhnert E."/>
            <person name="Cox R.J."/>
            <person name="Crous P.W."/>
            <person name="Spatafora J.W."/>
            <person name="Lail K."/>
            <person name="Amirebrahimi M."/>
            <person name="Lipzen A."/>
            <person name="Pangilinan J."/>
            <person name="Andreopoulos W."/>
            <person name="Hayes R.D."/>
            <person name="Ng V."/>
            <person name="Grigoriev I.V."/>
            <person name="Jackson S.A."/>
            <person name="Sutton T.D.S."/>
            <person name="Dobson A.D.W."/>
            <person name="Rama T."/>
        </authorList>
    </citation>
    <scope>NUCLEOTIDE SEQUENCE</scope>
    <source>
        <strain evidence="2">TRa018bII</strain>
    </source>
</reference>
<dbReference type="PANTHER" id="PTHR38166:SF1">
    <property type="entry name" value="C2H2-TYPE DOMAIN-CONTAINING PROTEIN"/>
    <property type="match status" value="1"/>
</dbReference>
<feature type="region of interest" description="Disordered" evidence="1">
    <location>
        <begin position="327"/>
        <end position="350"/>
    </location>
</feature>
<evidence type="ECO:0000313" key="2">
    <source>
        <dbReference type="EMBL" id="KAG9230534.1"/>
    </source>
</evidence>
<dbReference type="Proteomes" id="UP000824998">
    <property type="component" value="Unassembled WGS sequence"/>
</dbReference>
<organism evidence="2 3">
    <name type="scientific">Amylocarpus encephaloides</name>
    <dbReference type="NCBI Taxonomy" id="45428"/>
    <lineage>
        <taxon>Eukaryota</taxon>
        <taxon>Fungi</taxon>
        <taxon>Dikarya</taxon>
        <taxon>Ascomycota</taxon>
        <taxon>Pezizomycotina</taxon>
        <taxon>Leotiomycetes</taxon>
        <taxon>Helotiales</taxon>
        <taxon>Helotiales incertae sedis</taxon>
        <taxon>Amylocarpus</taxon>
    </lineage>
</organism>
<sequence>MCHANWVLEVLDQLYTSTEQTDADFRMFDELCVELEKLHIEERFAQRVWDAFNLGRTAVSTSAETEPSSSPADTSGSSESSGNLRSTLNTGGSGYLGRKRQRGIDEDEDGESREDDQQPQGKRLPGDKEPLADIKFACPYRKYDTQKYCIFTHRLCVVSHWPTIPRLKEHLYRCHQKPIYCGRCKTTFRNEGEKCEHEMALYGCSPSLKTPDGLTETQLKSLKRRAKNPLHKTEVDRWNGIYAILFPGVDIPSPYFEPAPEATQQPSRYRDLARFRTHVRRGMNRCARTHLARLSSQRDQPYSDPEMENLIATFESCLEDLFQSYPRHKDSRSETQTFTSASERTAVGQLSPISDAQRCADIIENSQSPKSQDPLPDASQLPSVSTVVPQPEPYGYSFLGSLPDVLPQPLLSDSGYGSIEFDPFLNIDTCYEDNVSWEGLEG</sequence>
<dbReference type="AlphaFoldDB" id="A0A9P8C1P3"/>
<proteinExistence type="predicted"/>
<feature type="compositionally biased region" description="Low complexity" evidence="1">
    <location>
        <begin position="60"/>
        <end position="86"/>
    </location>
</feature>
<feature type="compositionally biased region" description="Polar residues" evidence="1">
    <location>
        <begin position="334"/>
        <end position="343"/>
    </location>
</feature>
<feature type="region of interest" description="Disordered" evidence="1">
    <location>
        <begin position="60"/>
        <end position="128"/>
    </location>
</feature>
<evidence type="ECO:0000313" key="3">
    <source>
        <dbReference type="Proteomes" id="UP000824998"/>
    </source>
</evidence>
<comment type="caution">
    <text evidence="2">The sequence shown here is derived from an EMBL/GenBank/DDBJ whole genome shotgun (WGS) entry which is preliminary data.</text>
</comment>
<evidence type="ECO:0008006" key="4">
    <source>
        <dbReference type="Google" id="ProtNLM"/>
    </source>
</evidence>
<gene>
    <name evidence="2" type="ORF">BJ875DRAFT_151763</name>
</gene>
<evidence type="ECO:0000256" key="1">
    <source>
        <dbReference type="SAM" id="MobiDB-lite"/>
    </source>
</evidence>
<feature type="compositionally biased region" description="Acidic residues" evidence="1">
    <location>
        <begin position="105"/>
        <end position="114"/>
    </location>
</feature>
<protein>
    <recommendedName>
        <fullName evidence="4">C2H2-type domain-containing protein</fullName>
    </recommendedName>
</protein>
<feature type="region of interest" description="Disordered" evidence="1">
    <location>
        <begin position="366"/>
        <end position="387"/>
    </location>
</feature>
<keyword evidence="3" id="KW-1185">Reference proteome</keyword>
<accession>A0A9P8C1P3</accession>
<dbReference type="EMBL" id="MU251664">
    <property type="protein sequence ID" value="KAG9230534.1"/>
    <property type="molecule type" value="Genomic_DNA"/>
</dbReference>
<dbReference type="PANTHER" id="PTHR38166">
    <property type="entry name" value="C2H2-TYPE DOMAIN-CONTAINING PROTEIN-RELATED"/>
    <property type="match status" value="1"/>
</dbReference>
<name>A0A9P8C1P3_9HELO</name>
<dbReference type="OrthoDB" id="4738706at2759"/>